<comment type="caution">
    <text evidence="2">The sequence shown here is derived from an EMBL/GenBank/DDBJ whole genome shotgun (WGS) entry which is preliminary data.</text>
</comment>
<dbReference type="AlphaFoldDB" id="A0ABD1B1M6"/>
<evidence type="ECO:0000313" key="3">
    <source>
        <dbReference type="Proteomes" id="UP001558713"/>
    </source>
</evidence>
<reference evidence="2 3" key="1">
    <citation type="submission" date="2024-04" db="EMBL/GenBank/DDBJ databases">
        <title>Genome assembly C_amara_ONT_v2.</title>
        <authorList>
            <person name="Yant L."/>
            <person name="Moore C."/>
            <person name="Slenker M."/>
        </authorList>
    </citation>
    <scope>NUCLEOTIDE SEQUENCE [LARGE SCALE GENOMIC DNA]</scope>
    <source>
        <tissue evidence="2">Leaf</tissue>
    </source>
</reference>
<dbReference type="EMBL" id="JBANAX010000358">
    <property type="protein sequence ID" value="KAL1212882.1"/>
    <property type="molecule type" value="Genomic_DNA"/>
</dbReference>
<proteinExistence type="predicted"/>
<evidence type="ECO:0000313" key="2">
    <source>
        <dbReference type="EMBL" id="KAL1212882.1"/>
    </source>
</evidence>
<evidence type="ECO:0000259" key="1">
    <source>
        <dbReference type="Pfam" id="PF07734"/>
    </source>
</evidence>
<sequence>MKALESSLSDTWSGMELDLMASSVLGRTTDWVLLRGCGPHGVSVKGNTYWVASDSRPPYHDEFLLNFDFSKERFKKFSLPLDFISCSSKDLSVVREEQICLSGSFSTDLHVWVTTISDGSVMSWRKYLNVKDIGYDFYCGMSLLATEQNENIVCCKKFIKVYRHGATATSTSKFKSYCSMLLDYVPSLAQIQQDTRDL</sequence>
<organism evidence="2 3">
    <name type="scientific">Cardamine amara subsp. amara</name>
    <dbReference type="NCBI Taxonomy" id="228776"/>
    <lineage>
        <taxon>Eukaryota</taxon>
        <taxon>Viridiplantae</taxon>
        <taxon>Streptophyta</taxon>
        <taxon>Embryophyta</taxon>
        <taxon>Tracheophyta</taxon>
        <taxon>Spermatophyta</taxon>
        <taxon>Magnoliopsida</taxon>
        <taxon>eudicotyledons</taxon>
        <taxon>Gunneridae</taxon>
        <taxon>Pentapetalae</taxon>
        <taxon>rosids</taxon>
        <taxon>malvids</taxon>
        <taxon>Brassicales</taxon>
        <taxon>Brassicaceae</taxon>
        <taxon>Cardamineae</taxon>
        <taxon>Cardamine</taxon>
    </lineage>
</organism>
<name>A0ABD1B1M6_CARAN</name>
<dbReference type="Proteomes" id="UP001558713">
    <property type="component" value="Unassembled WGS sequence"/>
</dbReference>
<dbReference type="NCBIfam" id="TIGR01640">
    <property type="entry name" value="F_box_assoc_1"/>
    <property type="match status" value="1"/>
</dbReference>
<dbReference type="InterPro" id="IPR006527">
    <property type="entry name" value="F-box-assoc_dom_typ1"/>
</dbReference>
<dbReference type="Pfam" id="PF07734">
    <property type="entry name" value="FBA_1"/>
    <property type="match status" value="1"/>
</dbReference>
<accession>A0ABD1B1M6</accession>
<keyword evidence="3" id="KW-1185">Reference proteome</keyword>
<protein>
    <submittedName>
        <fullName evidence="2">F-box protein</fullName>
    </submittedName>
</protein>
<dbReference type="InterPro" id="IPR017451">
    <property type="entry name" value="F-box-assoc_interact_dom"/>
</dbReference>
<gene>
    <name evidence="2" type="ORF">V5N11_000439</name>
</gene>
<feature type="domain" description="F-box associated beta-propeller type 1" evidence="1">
    <location>
        <begin position="25"/>
        <end position="191"/>
    </location>
</feature>